<comment type="caution">
    <text evidence="9">The sequence shown here is derived from an EMBL/GenBank/DDBJ whole genome shotgun (WGS) entry which is preliminary data.</text>
</comment>
<comment type="similarity">
    <text evidence="1 4 7">Belongs to the tRNA pseudouridine synthase TruA family.</text>
</comment>
<proteinExistence type="inferred from homology"/>
<dbReference type="PANTHER" id="PTHR11142">
    <property type="entry name" value="PSEUDOURIDYLATE SYNTHASE"/>
    <property type="match status" value="1"/>
</dbReference>
<keyword evidence="3 4" id="KW-0413">Isomerase</keyword>
<dbReference type="NCBIfam" id="TIGR00071">
    <property type="entry name" value="hisT_truA"/>
    <property type="match status" value="1"/>
</dbReference>
<evidence type="ECO:0000313" key="9">
    <source>
        <dbReference type="EMBL" id="MCZ0726345.1"/>
    </source>
</evidence>
<comment type="caution">
    <text evidence="4">Lacks conserved residue(s) required for the propagation of feature annotation.</text>
</comment>
<reference evidence="9" key="1">
    <citation type="submission" date="2022-12" db="EMBL/GenBank/DDBJ databases">
        <title>Description and comparative metabolic analysis of Aerococcus sp. nov., isolated from the feces of a pig.</title>
        <authorList>
            <person name="Chang Y.-H."/>
        </authorList>
    </citation>
    <scope>NUCLEOTIDE SEQUENCE</scope>
    <source>
        <strain evidence="9">YH-aer222</strain>
    </source>
</reference>
<evidence type="ECO:0000256" key="7">
    <source>
        <dbReference type="RuleBase" id="RU003792"/>
    </source>
</evidence>
<feature type="domain" description="Pseudouridine synthase I TruA alpha/beta" evidence="8">
    <location>
        <begin position="6"/>
        <end position="104"/>
    </location>
</feature>
<evidence type="ECO:0000259" key="8">
    <source>
        <dbReference type="Pfam" id="PF01416"/>
    </source>
</evidence>
<dbReference type="Proteomes" id="UP001146670">
    <property type="component" value="Unassembled WGS sequence"/>
</dbReference>
<dbReference type="PANTHER" id="PTHR11142:SF0">
    <property type="entry name" value="TRNA PSEUDOURIDINE SYNTHASE-LIKE 1"/>
    <property type="match status" value="1"/>
</dbReference>
<dbReference type="InterPro" id="IPR020097">
    <property type="entry name" value="PsdUridine_synth_TruA_a/b_dom"/>
</dbReference>
<feature type="binding site" evidence="4 6">
    <location>
        <position position="111"/>
    </location>
    <ligand>
        <name>substrate</name>
    </ligand>
</feature>
<evidence type="ECO:0000256" key="4">
    <source>
        <dbReference type="HAMAP-Rule" id="MF_00171"/>
    </source>
</evidence>
<keyword evidence="10" id="KW-1185">Reference proteome</keyword>
<dbReference type="GO" id="GO:0003723">
    <property type="term" value="F:RNA binding"/>
    <property type="evidence" value="ECO:0007669"/>
    <property type="project" value="InterPro"/>
</dbReference>
<dbReference type="InterPro" id="IPR020103">
    <property type="entry name" value="PsdUridine_synth_cat_dom_sf"/>
</dbReference>
<dbReference type="Gene3D" id="3.30.70.660">
    <property type="entry name" value="Pseudouridine synthase I, catalytic domain, C-terminal subdomain"/>
    <property type="match status" value="1"/>
</dbReference>
<dbReference type="EMBL" id="JAPRFR010000004">
    <property type="protein sequence ID" value="MCZ0726345.1"/>
    <property type="molecule type" value="Genomic_DNA"/>
</dbReference>
<dbReference type="Gene3D" id="3.30.70.580">
    <property type="entry name" value="Pseudouridine synthase I, catalytic domain, N-terminal subdomain"/>
    <property type="match status" value="1"/>
</dbReference>
<dbReference type="InterPro" id="IPR001406">
    <property type="entry name" value="PsdUridine_synth_TruA"/>
</dbReference>
<evidence type="ECO:0000256" key="5">
    <source>
        <dbReference type="PIRSR" id="PIRSR001430-1"/>
    </source>
</evidence>
<dbReference type="FunFam" id="3.30.70.580:FF:000001">
    <property type="entry name" value="tRNA pseudouridine synthase A"/>
    <property type="match status" value="1"/>
</dbReference>
<evidence type="ECO:0000256" key="2">
    <source>
        <dbReference type="ARBA" id="ARBA00022694"/>
    </source>
</evidence>
<comment type="catalytic activity">
    <reaction evidence="4 7">
        <text>uridine(38/39/40) in tRNA = pseudouridine(38/39/40) in tRNA</text>
        <dbReference type="Rhea" id="RHEA:22376"/>
        <dbReference type="Rhea" id="RHEA-COMP:10085"/>
        <dbReference type="Rhea" id="RHEA-COMP:10087"/>
        <dbReference type="ChEBI" id="CHEBI:65314"/>
        <dbReference type="ChEBI" id="CHEBI:65315"/>
        <dbReference type="EC" id="5.4.99.12"/>
    </reaction>
</comment>
<dbReference type="RefSeq" id="WP_268752703.1">
    <property type="nucleotide sequence ID" value="NZ_JAPRFQ010000004.1"/>
</dbReference>
<dbReference type="InterPro" id="IPR020095">
    <property type="entry name" value="PsdUridine_synth_TruA_C"/>
</dbReference>
<dbReference type="GO" id="GO:0160147">
    <property type="term" value="F:tRNA pseudouridine(38-40) synthase activity"/>
    <property type="evidence" value="ECO:0007669"/>
    <property type="project" value="UniProtKB-EC"/>
</dbReference>
<dbReference type="SUPFAM" id="SSF55120">
    <property type="entry name" value="Pseudouridine synthase"/>
    <property type="match status" value="1"/>
</dbReference>
<feature type="active site" description="Nucleophile" evidence="4 5">
    <location>
        <position position="53"/>
    </location>
</feature>
<dbReference type="PIRSF" id="PIRSF001430">
    <property type="entry name" value="tRNA_psdUrid_synth"/>
    <property type="match status" value="1"/>
</dbReference>
<evidence type="ECO:0000256" key="6">
    <source>
        <dbReference type="PIRSR" id="PIRSR001430-2"/>
    </source>
</evidence>
<dbReference type="EC" id="5.4.99.12" evidence="4"/>
<gene>
    <name evidence="4 9" type="primary">truA</name>
    <name evidence="9" type="ORF">OW157_07235</name>
</gene>
<comment type="function">
    <text evidence="4">Formation of pseudouridine at positions 38, 39 and 40 in the anticodon stem and loop of transfer RNAs.</text>
</comment>
<dbReference type="AlphaFoldDB" id="A0A9X3JGG8"/>
<keyword evidence="2 4" id="KW-0819">tRNA processing</keyword>
<dbReference type="CDD" id="cd02570">
    <property type="entry name" value="PseudoU_synth_EcTruA"/>
    <property type="match status" value="1"/>
</dbReference>
<sequence>MTRYKAVIEYDGTPYVGFQVQKNGPSVQESLQHGLYKMSKGQKINVHGSGRTDSGVHAHGQVVHFDYPVAMKTDNLLRAWNAVTADSIRIRSVSEVEETFHARYHAQGKHYRYWVDLAKFPSPFQTNYVLHHPYPCDYERMNQALQAVVGEHNFKSFCSTKTDKTNFVRRIDKAQVTLDEHTGLLVFDFIGNGFLYNMVRILVGTSLQIGDGLRPTDEMIRLIAAQDRNEAGPTAPGHGLYLEEVYYPNRKTRDKQYAQWLAYRQQQEKS</sequence>
<dbReference type="GO" id="GO:0031119">
    <property type="term" value="P:tRNA pseudouridine synthesis"/>
    <property type="evidence" value="ECO:0007669"/>
    <property type="project" value="UniProtKB-UniRule"/>
</dbReference>
<dbReference type="InterPro" id="IPR020094">
    <property type="entry name" value="TruA/RsuA/RluB/E/F_N"/>
</dbReference>
<feature type="domain" description="Pseudouridine synthase I TruA alpha/beta" evidence="8">
    <location>
        <begin position="144"/>
        <end position="248"/>
    </location>
</feature>
<evidence type="ECO:0000256" key="3">
    <source>
        <dbReference type="ARBA" id="ARBA00023235"/>
    </source>
</evidence>
<accession>A0A9X3JGG8</accession>
<evidence type="ECO:0000313" key="10">
    <source>
        <dbReference type="Proteomes" id="UP001146670"/>
    </source>
</evidence>
<name>A0A9X3JGG8_9LACT</name>
<organism evidence="9 10">
    <name type="scientific">Aerococcus kribbianus</name>
    <dbReference type="NCBI Taxonomy" id="2999064"/>
    <lineage>
        <taxon>Bacteria</taxon>
        <taxon>Bacillati</taxon>
        <taxon>Bacillota</taxon>
        <taxon>Bacilli</taxon>
        <taxon>Lactobacillales</taxon>
        <taxon>Aerococcaceae</taxon>
        <taxon>Aerococcus</taxon>
    </lineage>
</organism>
<dbReference type="Pfam" id="PF01416">
    <property type="entry name" value="PseudoU_synth_1"/>
    <property type="match status" value="2"/>
</dbReference>
<comment type="subunit">
    <text evidence="4">Homodimer.</text>
</comment>
<evidence type="ECO:0000256" key="1">
    <source>
        <dbReference type="ARBA" id="ARBA00009375"/>
    </source>
</evidence>
<dbReference type="HAMAP" id="MF_00171">
    <property type="entry name" value="TruA"/>
    <property type="match status" value="1"/>
</dbReference>
<protein>
    <recommendedName>
        <fullName evidence="4">tRNA pseudouridine synthase A</fullName>
        <ecNumber evidence="4">5.4.99.12</ecNumber>
    </recommendedName>
    <alternativeName>
        <fullName evidence="4">tRNA pseudouridine(38-40) synthase</fullName>
    </alternativeName>
    <alternativeName>
        <fullName evidence="4">tRNA pseudouridylate synthase I</fullName>
    </alternativeName>
    <alternativeName>
        <fullName evidence="4">tRNA-uridine isomerase I</fullName>
    </alternativeName>
</protein>